<protein>
    <submittedName>
        <fullName evidence="1">Uncharacterized protein</fullName>
    </submittedName>
</protein>
<accession>A0ABN9YC40</accession>
<comment type="caution">
    <text evidence="1">The sequence shown here is derived from an EMBL/GenBank/DDBJ whole genome shotgun (WGS) entry which is preliminary data.</text>
</comment>
<gene>
    <name evidence="1" type="ORF">PCOR1329_LOCUS84055</name>
</gene>
<sequence>GNAPADGPAHDNEVTLDHEVVCGDAELWDELVHADENDEHDGAGEPVAGAAAMLHAALVEPTELDDEPAAVDPPVPPPAVPAIVGPDGDGYFWRDGYKIGRITPQFRGSQGVKCYLHRACSLPIPIRKMPSADRVREWLEMAELWTPADTGPTYTAKRDAHMTALRRIRDEA</sequence>
<organism evidence="1 2">
    <name type="scientific">Prorocentrum cordatum</name>
    <dbReference type="NCBI Taxonomy" id="2364126"/>
    <lineage>
        <taxon>Eukaryota</taxon>
        <taxon>Sar</taxon>
        <taxon>Alveolata</taxon>
        <taxon>Dinophyceae</taxon>
        <taxon>Prorocentrales</taxon>
        <taxon>Prorocentraceae</taxon>
        <taxon>Prorocentrum</taxon>
    </lineage>
</organism>
<keyword evidence="2" id="KW-1185">Reference proteome</keyword>
<evidence type="ECO:0000313" key="1">
    <source>
        <dbReference type="EMBL" id="CAK0909705.1"/>
    </source>
</evidence>
<proteinExistence type="predicted"/>
<dbReference type="Proteomes" id="UP001189429">
    <property type="component" value="Unassembled WGS sequence"/>
</dbReference>
<feature type="non-terminal residue" evidence="1">
    <location>
        <position position="1"/>
    </location>
</feature>
<name>A0ABN9YC40_9DINO</name>
<evidence type="ECO:0000313" key="2">
    <source>
        <dbReference type="Proteomes" id="UP001189429"/>
    </source>
</evidence>
<reference evidence="1" key="1">
    <citation type="submission" date="2023-10" db="EMBL/GenBank/DDBJ databases">
        <authorList>
            <person name="Chen Y."/>
            <person name="Shah S."/>
            <person name="Dougan E. K."/>
            <person name="Thang M."/>
            <person name="Chan C."/>
        </authorList>
    </citation>
    <scope>NUCLEOTIDE SEQUENCE [LARGE SCALE GENOMIC DNA]</scope>
</reference>
<dbReference type="EMBL" id="CAUYUJ010022244">
    <property type="protein sequence ID" value="CAK0909705.1"/>
    <property type="molecule type" value="Genomic_DNA"/>
</dbReference>